<organism evidence="3">
    <name type="scientific">marine metagenome</name>
    <dbReference type="NCBI Taxonomy" id="408172"/>
    <lineage>
        <taxon>unclassified sequences</taxon>
        <taxon>metagenomes</taxon>
        <taxon>ecological metagenomes</taxon>
    </lineage>
</organism>
<proteinExistence type="predicted"/>
<accession>A0A381WF68</accession>
<evidence type="ECO:0000259" key="2">
    <source>
        <dbReference type="Pfam" id="PF18893"/>
    </source>
</evidence>
<sequence length="68" mass="8122">MLDPPLIYYWMIPLVIWSITWKAIALWKAAGNRQLGWFLVLFIINSAGLLPILYIYYYQRDKSPKINF</sequence>
<dbReference type="EMBL" id="UINC01011605">
    <property type="protein sequence ID" value="SVA51114.1"/>
    <property type="molecule type" value="Genomic_DNA"/>
</dbReference>
<protein>
    <recommendedName>
        <fullName evidence="2">DUF5652 domain-containing protein</fullName>
    </recommendedName>
</protein>
<dbReference type="Pfam" id="PF18893">
    <property type="entry name" value="DUF5652"/>
    <property type="match status" value="1"/>
</dbReference>
<evidence type="ECO:0000313" key="3">
    <source>
        <dbReference type="EMBL" id="SVA51114.1"/>
    </source>
</evidence>
<feature type="transmembrane region" description="Helical" evidence="1">
    <location>
        <begin position="37"/>
        <end position="58"/>
    </location>
</feature>
<name>A0A381WF68_9ZZZZ</name>
<reference evidence="3" key="1">
    <citation type="submission" date="2018-05" db="EMBL/GenBank/DDBJ databases">
        <authorList>
            <person name="Lanie J.A."/>
            <person name="Ng W.-L."/>
            <person name="Kazmierczak K.M."/>
            <person name="Andrzejewski T.M."/>
            <person name="Davidsen T.M."/>
            <person name="Wayne K.J."/>
            <person name="Tettelin H."/>
            <person name="Glass J.I."/>
            <person name="Rusch D."/>
            <person name="Podicherti R."/>
            <person name="Tsui H.-C.T."/>
            <person name="Winkler M.E."/>
        </authorList>
    </citation>
    <scope>NUCLEOTIDE SEQUENCE</scope>
</reference>
<keyword evidence="1" id="KW-0812">Transmembrane</keyword>
<feature type="domain" description="DUF5652" evidence="2">
    <location>
        <begin position="8"/>
        <end position="63"/>
    </location>
</feature>
<keyword evidence="1" id="KW-0472">Membrane</keyword>
<gene>
    <name evidence="3" type="ORF">METZ01_LOCUS103968</name>
</gene>
<evidence type="ECO:0000256" key="1">
    <source>
        <dbReference type="SAM" id="Phobius"/>
    </source>
</evidence>
<keyword evidence="1" id="KW-1133">Transmembrane helix</keyword>
<dbReference type="InterPro" id="IPR043712">
    <property type="entry name" value="DUF5652"/>
</dbReference>
<dbReference type="AlphaFoldDB" id="A0A381WF68"/>
<feature type="transmembrane region" description="Helical" evidence="1">
    <location>
        <begin position="6"/>
        <end position="25"/>
    </location>
</feature>